<feature type="compositionally biased region" description="Low complexity" evidence="1">
    <location>
        <begin position="36"/>
        <end position="51"/>
    </location>
</feature>
<evidence type="ECO:0000313" key="3">
    <source>
        <dbReference type="Proteomes" id="UP000053989"/>
    </source>
</evidence>
<reference evidence="2 3" key="1">
    <citation type="submission" date="2014-04" db="EMBL/GenBank/DDBJ databases">
        <authorList>
            <consortium name="DOE Joint Genome Institute"/>
            <person name="Kuo A."/>
            <person name="Kohler A."/>
            <person name="Nagy L.G."/>
            <person name="Floudas D."/>
            <person name="Copeland A."/>
            <person name="Barry K.W."/>
            <person name="Cichocki N."/>
            <person name="Veneault-Fourrey C."/>
            <person name="LaButti K."/>
            <person name="Lindquist E.A."/>
            <person name="Lipzen A."/>
            <person name="Lundell T."/>
            <person name="Morin E."/>
            <person name="Murat C."/>
            <person name="Sun H."/>
            <person name="Tunlid A."/>
            <person name="Henrissat B."/>
            <person name="Grigoriev I.V."/>
            <person name="Hibbett D.S."/>
            <person name="Martin F."/>
            <person name="Nordberg H.P."/>
            <person name="Cantor M.N."/>
            <person name="Hua S.X."/>
        </authorList>
    </citation>
    <scope>NUCLEOTIDE SEQUENCE [LARGE SCALE GENOMIC DNA]</scope>
    <source>
        <strain evidence="2 3">Foug A</strain>
    </source>
</reference>
<accession>A0A0C3AGJ3</accession>
<dbReference type="AlphaFoldDB" id="A0A0C3AGJ3"/>
<proteinExistence type="predicted"/>
<sequence length="130" mass="14304">MVTNTDDVNGTNAKASPSRIVHYQWLVAIHSRQDSRTSTSNTLSSGSNRGTAVPGTLCSGTPQELSYNSMQLKVRCPSCDTRINTYDTSPLPVLSFCKILHEISHSTSWIHLKPSPYLPLSLKMDLHCAE</sequence>
<gene>
    <name evidence="2" type="ORF">SCLCIDRAFT_681796</name>
</gene>
<name>A0A0C3AGJ3_9AGAM</name>
<dbReference type="Proteomes" id="UP000053989">
    <property type="component" value="Unassembled WGS sequence"/>
</dbReference>
<dbReference type="HOGENOM" id="CLU_1939384_0_0_1"/>
<dbReference type="EMBL" id="KN822031">
    <property type="protein sequence ID" value="KIM64027.1"/>
    <property type="molecule type" value="Genomic_DNA"/>
</dbReference>
<reference evidence="3" key="2">
    <citation type="submission" date="2015-01" db="EMBL/GenBank/DDBJ databases">
        <title>Evolutionary Origins and Diversification of the Mycorrhizal Mutualists.</title>
        <authorList>
            <consortium name="DOE Joint Genome Institute"/>
            <consortium name="Mycorrhizal Genomics Consortium"/>
            <person name="Kohler A."/>
            <person name="Kuo A."/>
            <person name="Nagy L.G."/>
            <person name="Floudas D."/>
            <person name="Copeland A."/>
            <person name="Barry K.W."/>
            <person name="Cichocki N."/>
            <person name="Veneault-Fourrey C."/>
            <person name="LaButti K."/>
            <person name="Lindquist E.A."/>
            <person name="Lipzen A."/>
            <person name="Lundell T."/>
            <person name="Morin E."/>
            <person name="Murat C."/>
            <person name="Riley R."/>
            <person name="Ohm R."/>
            <person name="Sun H."/>
            <person name="Tunlid A."/>
            <person name="Henrissat B."/>
            <person name="Grigoriev I.V."/>
            <person name="Hibbett D.S."/>
            <person name="Martin F."/>
        </authorList>
    </citation>
    <scope>NUCLEOTIDE SEQUENCE [LARGE SCALE GENOMIC DNA]</scope>
    <source>
        <strain evidence="3">Foug A</strain>
    </source>
</reference>
<protein>
    <submittedName>
        <fullName evidence="2">Uncharacterized protein</fullName>
    </submittedName>
</protein>
<keyword evidence="3" id="KW-1185">Reference proteome</keyword>
<organism evidence="2 3">
    <name type="scientific">Scleroderma citrinum Foug A</name>
    <dbReference type="NCBI Taxonomy" id="1036808"/>
    <lineage>
        <taxon>Eukaryota</taxon>
        <taxon>Fungi</taxon>
        <taxon>Dikarya</taxon>
        <taxon>Basidiomycota</taxon>
        <taxon>Agaricomycotina</taxon>
        <taxon>Agaricomycetes</taxon>
        <taxon>Agaricomycetidae</taxon>
        <taxon>Boletales</taxon>
        <taxon>Sclerodermatineae</taxon>
        <taxon>Sclerodermataceae</taxon>
        <taxon>Scleroderma</taxon>
    </lineage>
</organism>
<feature type="region of interest" description="Disordered" evidence="1">
    <location>
        <begin position="36"/>
        <end position="55"/>
    </location>
</feature>
<dbReference type="InParanoid" id="A0A0C3AGJ3"/>
<evidence type="ECO:0000313" key="2">
    <source>
        <dbReference type="EMBL" id="KIM64027.1"/>
    </source>
</evidence>
<evidence type="ECO:0000256" key="1">
    <source>
        <dbReference type="SAM" id="MobiDB-lite"/>
    </source>
</evidence>